<reference evidence="1" key="1">
    <citation type="submission" date="2022-06" db="EMBL/GenBank/DDBJ databases">
        <title>Sequencing the genomes of 1000 actinobacteria strains.</title>
        <authorList>
            <person name="Klenk H.-P."/>
        </authorList>
    </citation>
    <scope>NUCLEOTIDE SEQUENCE</scope>
    <source>
        <strain evidence="1">DSM 46694</strain>
    </source>
</reference>
<evidence type="ECO:0000313" key="2">
    <source>
        <dbReference type="Proteomes" id="UP001139648"/>
    </source>
</evidence>
<dbReference type="AlphaFoldDB" id="A0A9X2JXW7"/>
<dbReference type="RefSeq" id="WP_253740084.1">
    <property type="nucleotide sequence ID" value="NZ_JAMZEB010000001.1"/>
</dbReference>
<gene>
    <name evidence="1" type="ORF">HD597_000562</name>
</gene>
<proteinExistence type="predicted"/>
<dbReference type="Proteomes" id="UP001139648">
    <property type="component" value="Unassembled WGS sequence"/>
</dbReference>
<dbReference type="SUPFAM" id="SSF46785">
    <property type="entry name" value="Winged helix' DNA-binding domain"/>
    <property type="match status" value="1"/>
</dbReference>
<dbReference type="EMBL" id="JAMZEB010000001">
    <property type="protein sequence ID" value="MCP2353542.1"/>
    <property type="molecule type" value="Genomic_DNA"/>
</dbReference>
<sequence>MPGDRATAVRASLDRSYESLPASARRLFRLLPLLPDDDCTPEAVAAMLEGPPHEAEFLLETIVAAHLVRRQAPGRLRAGPLLRLYARERLADEEMSAAQPVSSSWR</sequence>
<keyword evidence="2" id="KW-1185">Reference proteome</keyword>
<accession>A0A9X2JXW7</accession>
<comment type="caution">
    <text evidence="1">The sequence shown here is derived from an EMBL/GenBank/DDBJ whole genome shotgun (WGS) entry which is preliminary data.</text>
</comment>
<protein>
    <submittedName>
        <fullName evidence="1">Uncharacterized protein</fullName>
    </submittedName>
</protein>
<evidence type="ECO:0000313" key="1">
    <source>
        <dbReference type="EMBL" id="MCP2353542.1"/>
    </source>
</evidence>
<name>A0A9X2JXW7_9ACTN</name>
<organism evidence="1 2">
    <name type="scientific">Nonomuraea thailandensis</name>
    <dbReference type="NCBI Taxonomy" id="1188745"/>
    <lineage>
        <taxon>Bacteria</taxon>
        <taxon>Bacillati</taxon>
        <taxon>Actinomycetota</taxon>
        <taxon>Actinomycetes</taxon>
        <taxon>Streptosporangiales</taxon>
        <taxon>Streptosporangiaceae</taxon>
        <taxon>Nonomuraea</taxon>
    </lineage>
</organism>
<dbReference type="InterPro" id="IPR036390">
    <property type="entry name" value="WH_DNA-bd_sf"/>
</dbReference>